<proteinExistence type="predicted"/>
<feature type="region of interest" description="Disordered" evidence="1">
    <location>
        <begin position="369"/>
        <end position="399"/>
    </location>
</feature>
<reference evidence="3" key="1">
    <citation type="submission" date="2007-07" db="EMBL/GenBank/DDBJ databases">
        <title>PCAP assembly of the Caenorhabditis remanei genome.</title>
        <authorList>
            <consortium name="The Caenorhabditis remanei Sequencing Consortium"/>
            <person name="Wilson R.K."/>
        </authorList>
    </citation>
    <scope>NUCLEOTIDE SEQUENCE [LARGE SCALE GENOMIC DNA]</scope>
    <source>
        <strain evidence="3">PB4641</strain>
    </source>
</reference>
<evidence type="ECO:0000313" key="4">
    <source>
        <dbReference type="Proteomes" id="UP000008281"/>
    </source>
</evidence>
<evidence type="ECO:0000256" key="2">
    <source>
        <dbReference type="SAM" id="Phobius"/>
    </source>
</evidence>
<keyword evidence="2" id="KW-1133">Transmembrane helix</keyword>
<keyword evidence="4" id="KW-1185">Reference proteome</keyword>
<dbReference type="InParanoid" id="E3MJ66"/>
<dbReference type="HOGENOM" id="CLU_604456_0_0_1"/>
<name>E3MJ66_CAERE</name>
<dbReference type="Pfam" id="PF12078">
    <property type="entry name" value="DUF3557"/>
    <property type="match status" value="1"/>
</dbReference>
<dbReference type="PANTHER" id="PTHR31379:SF1">
    <property type="entry name" value="F-BOX C PROTEIN-RELATED"/>
    <property type="match status" value="1"/>
</dbReference>
<keyword evidence="2" id="KW-0812">Transmembrane</keyword>
<protein>
    <submittedName>
        <fullName evidence="3">Uncharacterized protein</fullName>
    </submittedName>
</protein>
<dbReference type="Proteomes" id="UP000008281">
    <property type="component" value="Unassembled WGS sequence"/>
</dbReference>
<evidence type="ECO:0000313" key="3">
    <source>
        <dbReference type="EMBL" id="EFP03479.1"/>
    </source>
</evidence>
<keyword evidence="2" id="KW-0472">Membrane</keyword>
<organism evidence="4">
    <name type="scientific">Caenorhabditis remanei</name>
    <name type="common">Caenorhabditis vulgaris</name>
    <dbReference type="NCBI Taxonomy" id="31234"/>
    <lineage>
        <taxon>Eukaryota</taxon>
        <taxon>Metazoa</taxon>
        <taxon>Ecdysozoa</taxon>
        <taxon>Nematoda</taxon>
        <taxon>Chromadorea</taxon>
        <taxon>Rhabditida</taxon>
        <taxon>Rhabditina</taxon>
        <taxon>Rhabditomorpha</taxon>
        <taxon>Rhabditoidea</taxon>
        <taxon>Rhabditidae</taxon>
        <taxon>Peloderinae</taxon>
        <taxon>Caenorhabditis</taxon>
    </lineage>
</organism>
<sequence length="453" mass="53237">MPPGLTYPSLKCVFEFLEANKRIHITSRNSNLKTIDKLVPLHLKMVQIDGYLIMVNNVAYRVLDVEETENSFGNNFGRVFYEPQYWFQIPRGYFPIFYQKNGTGNTIYEYGNRRGKIFRRRANKNYRSTRTHLVIRQLLESLFVGRRVIIVEKLVTGWLQPESQILKFKFNILELESDEYDSKDFVPLIDPTSFPLKKLTQKAFSFSFLKHPEVRTANHLVIRNFYPNSFDAINILKSLNCKYIEIKDILFDENYVLVTFQMLLENHRDVETCYMIDLFKFTSEYTRNLMERIKERFKGRDVGFMDAGKRSTLTSHYFSIPINSRTELAVYRNKSLKERQEVIIMEVILTGHTPKVFRLDQSKLSESFEKRYSDDETEDDRSPVGELNEDELSDNASSDVELFGDGSVKDESREDVSPDDLNKTAAEKFKMPIISLPITYILIVVLFAWFFFF</sequence>
<dbReference type="InterPro" id="IPR021942">
    <property type="entry name" value="DUF3557"/>
</dbReference>
<feature type="transmembrane region" description="Helical" evidence="2">
    <location>
        <begin position="433"/>
        <end position="452"/>
    </location>
</feature>
<gene>
    <name evidence="3" type="ORF">CRE_09518</name>
</gene>
<dbReference type="PANTHER" id="PTHR31379">
    <property type="entry name" value="F-BOX C PROTEIN-RELATED-RELATED"/>
    <property type="match status" value="1"/>
</dbReference>
<dbReference type="EMBL" id="DS268449">
    <property type="protein sequence ID" value="EFP03479.1"/>
    <property type="molecule type" value="Genomic_DNA"/>
</dbReference>
<evidence type="ECO:0000256" key="1">
    <source>
        <dbReference type="SAM" id="MobiDB-lite"/>
    </source>
</evidence>
<dbReference type="AlphaFoldDB" id="E3MJ66"/>
<accession>E3MJ66</accession>